<evidence type="ECO:0000313" key="2">
    <source>
        <dbReference type="EMBL" id="GIO28597.1"/>
    </source>
</evidence>
<evidence type="ECO:0000313" key="3">
    <source>
        <dbReference type="Proteomes" id="UP000676917"/>
    </source>
</evidence>
<keyword evidence="1" id="KW-0812">Transmembrane</keyword>
<organism evidence="2 3">
    <name type="scientific">Ornithinibacillus bavariensis</name>
    <dbReference type="NCBI Taxonomy" id="545502"/>
    <lineage>
        <taxon>Bacteria</taxon>
        <taxon>Bacillati</taxon>
        <taxon>Bacillota</taxon>
        <taxon>Bacilli</taxon>
        <taxon>Bacillales</taxon>
        <taxon>Bacillaceae</taxon>
        <taxon>Ornithinibacillus</taxon>
    </lineage>
</organism>
<comment type="caution">
    <text evidence="2">The sequence shown here is derived from an EMBL/GenBank/DDBJ whole genome shotgun (WGS) entry which is preliminary data.</text>
</comment>
<dbReference type="Proteomes" id="UP000676917">
    <property type="component" value="Unassembled WGS sequence"/>
</dbReference>
<evidence type="ECO:0000256" key="1">
    <source>
        <dbReference type="SAM" id="Phobius"/>
    </source>
</evidence>
<accession>A0A919XCY5</accession>
<protein>
    <submittedName>
        <fullName evidence="2">Uncharacterized protein</fullName>
    </submittedName>
</protein>
<keyword evidence="3" id="KW-1185">Reference proteome</keyword>
<sequence length="132" mass="15344">MKNKKILLIICIVIFTLSIGVNIYCFGKWFLFDQWYEPTDEEQIILSEMVQKTVESEAYQRLSETEDIIAIDSGIDRAKGGVFPYYFGVSVKTNKQTYLFSCSDEKCTTLTNEGWTYSIYKDESPRLPFNLE</sequence>
<gene>
    <name evidence="2" type="ORF">J43TS3_32080</name>
</gene>
<feature type="transmembrane region" description="Helical" evidence="1">
    <location>
        <begin position="6"/>
        <end position="26"/>
    </location>
</feature>
<dbReference type="AlphaFoldDB" id="A0A919XCY5"/>
<dbReference type="EMBL" id="BORP01000008">
    <property type="protein sequence ID" value="GIO28597.1"/>
    <property type="molecule type" value="Genomic_DNA"/>
</dbReference>
<keyword evidence="1" id="KW-1133">Transmembrane helix</keyword>
<proteinExistence type="predicted"/>
<name>A0A919XCY5_9BACI</name>
<reference evidence="2" key="1">
    <citation type="submission" date="2021-03" db="EMBL/GenBank/DDBJ databases">
        <title>Antimicrobial resistance genes in bacteria isolated from Japanese honey, and their potential for conferring macrolide and lincosamide resistance in the American foulbrood pathogen Paenibacillus larvae.</title>
        <authorList>
            <person name="Okamoto M."/>
            <person name="Kumagai M."/>
            <person name="Kanamori H."/>
            <person name="Takamatsu D."/>
        </authorList>
    </citation>
    <scope>NUCLEOTIDE SEQUENCE</scope>
    <source>
        <strain evidence="2">J43TS3</strain>
    </source>
</reference>
<dbReference type="RefSeq" id="WP_244853701.1">
    <property type="nucleotide sequence ID" value="NZ_BORP01000008.1"/>
</dbReference>
<keyword evidence="1" id="KW-0472">Membrane</keyword>